<keyword evidence="4 5" id="KW-0378">Hydrolase</keyword>
<reference evidence="7 8" key="1">
    <citation type="submission" date="2008-03" db="EMBL/GenBank/DDBJ databases">
        <title>Complete sequence of Leptothrix cholodnii SP-6.</title>
        <authorList>
            <consortium name="US DOE Joint Genome Institute"/>
            <person name="Copeland A."/>
            <person name="Lucas S."/>
            <person name="Lapidus A."/>
            <person name="Glavina del Rio T."/>
            <person name="Dalin E."/>
            <person name="Tice H."/>
            <person name="Bruce D."/>
            <person name="Goodwin L."/>
            <person name="Pitluck S."/>
            <person name="Chertkov O."/>
            <person name="Brettin T."/>
            <person name="Detter J.C."/>
            <person name="Han C."/>
            <person name="Kuske C.R."/>
            <person name="Schmutz J."/>
            <person name="Larimer F."/>
            <person name="Land M."/>
            <person name="Hauser L."/>
            <person name="Kyrpides N."/>
            <person name="Lykidis A."/>
            <person name="Emerson D."/>
            <person name="Richardson P."/>
        </authorList>
    </citation>
    <scope>NUCLEOTIDE SEQUENCE [LARGE SCALE GENOMIC DNA]</scope>
    <source>
        <strain evidence="8">ATCC 51168 / LMG 8142 / SP-6</strain>
    </source>
</reference>
<evidence type="ECO:0000256" key="3">
    <source>
        <dbReference type="ARBA" id="ARBA00022723"/>
    </source>
</evidence>
<dbReference type="EMBL" id="CP001013">
    <property type="protein sequence ID" value="ACB32905.1"/>
    <property type="molecule type" value="Genomic_DNA"/>
</dbReference>
<dbReference type="AlphaFoldDB" id="B1XZQ9"/>
<dbReference type="SUPFAM" id="SSF88723">
    <property type="entry name" value="PIN domain-like"/>
    <property type="match status" value="1"/>
</dbReference>
<dbReference type="Gene3D" id="3.40.50.1010">
    <property type="entry name" value="5'-nuclease"/>
    <property type="match status" value="1"/>
</dbReference>
<dbReference type="GO" id="GO:0004540">
    <property type="term" value="F:RNA nuclease activity"/>
    <property type="evidence" value="ECO:0007669"/>
    <property type="project" value="InterPro"/>
</dbReference>
<dbReference type="RefSeq" id="WP_012345667.1">
    <property type="nucleotide sequence ID" value="NC_010524.1"/>
</dbReference>
<comment type="similarity">
    <text evidence="5">Belongs to the PINc/VapC protein family.</text>
</comment>
<accession>B1XZQ9</accession>
<evidence type="ECO:0000256" key="4">
    <source>
        <dbReference type="ARBA" id="ARBA00022801"/>
    </source>
</evidence>
<evidence type="ECO:0000313" key="8">
    <source>
        <dbReference type="Proteomes" id="UP000001693"/>
    </source>
</evidence>
<evidence type="ECO:0000256" key="5">
    <source>
        <dbReference type="HAMAP-Rule" id="MF_00265"/>
    </source>
</evidence>
<keyword evidence="3 5" id="KW-0479">Metal-binding</keyword>
<feature type="domain" description="PIN" evidence="6">
    <location>
        <begin position="3"/>
        <end position="114"/>
    </location>
</feature>
<comment type="cofactor">
    <cofactor evidence="5">
        <name>Mg(2+)</name>
        <dbReference type="ChEBI" id="CHEBI:18420"/>
    </cofactor>
</comment>
<dbReference type="HAMAP" id="MF_00265">
    <property type="entry name" value="VapC_Nob1"/>
    <property type="match status" value="1"/>
</dbReference>
<evidence type="ECO:0000313" key="7">
    <source>
        <dbReference type="EMBL" id="ACB32905.1"/>
    </source>
</evidence>
<dbReference type="InterPro" id="IPR022907">
    <property type="entry name" value="VapC_family"/>
</dbReference>
<dbReference type="GO" id="GO:0000287">
    <property type="term" value="F:magnesium ion binding"/>
    <property type="evidence" value="ECO:0007669"/>
    <property type="project" value="UniProtKB-UniRule"/>
</dbReference>
<keyword evidence="5" id="KW-0800">Toxin</keyword>
<evidence type="ECO:0000259" key="6">
    <source>
        <dbReference type="Pfam" id="PF01850"/>
    </source>
</evidence>
<evidence type="ECO:0000256" key="1">
    <source>
        <dbReference type="ARBA" id="ARBA00022649"/>
    </source>
</evidence>
<dbReference type="Proteomes" id="UP000001693">
    <property type="component" value="Chromosome"/>
</dbReference>
<dbReference type="Pfam" id="PF01850">
    <property type="entry name" value="PIN"/>
    <property type="match status" value="1"/>
</dbReference>
<dbReference type="STRING" id="395495.Lcho_0630"/>
<keyword evidence="2 5" id="KW-0540">Nuclease</keyword>
<keyword evidence="1 5" id="KW-1277">Toxin-antitoxin system</keyword>
<protein>
    <recommendedName>
        <fullName evidence="5">Ribonuclease VapC</fullName>
        <shortName evidence="5">RNase VapC</shortName>
        <ecNumber evidence="5">3.1.-.-</ecNumber>
    </recommendedName>
    <alternativeName>
        <fullName evidence="5">Toxin VapC</fullName>
    </alternativeName>
</protein>
<feature type="binding site" evidence="5">
    <location>
        <position position="6"/>
    </location>
    <ligand>
        <name>Mg(2+)</name>
        <dbReference type="ChEBI" id="CHEBI:18420"/>
    </ligand>
</feature>
<dbReference type="EC" id="3.1.-.-" evidence="5"/>
<dbReference type="InterPro" id="IPR002716">
    <property type="entry name" value="PIN_dom"/>
</dbReference>
<sequence length="126" mass="13924">MNVLVDTSVWVGHFKQRNERLVALLEAGLVVCHPYVVVEIACGTPPGWQSIIEMLAELESVPVAAPDELRALIERRALFGRGCGFVDVSLLASALLKDQTRIWTLDKRLEAVAAELDRAYRPALQS</sequence>
<dbReference type="OrthoDB" id="329172at2"/>
<dbReference type="GO" id="GO:0016787">
    <property type="term" value="F:hydrolase activity"/>
    <property type="evidence" value="ECO:0007669"/>
    <property type="project" value="UniProtKB-KW"/>
</dbReference>
<feature type="binding site" evidence="5">
    <location>
        <position position="87"/>
    </location>
    <ligand>
        <name>Mg(2+)</name>
        <dbReference type="ChEBI" id="CHEBI:18420"/>
    </ligand>
</feature>
<dbReference type="HOGENOM" id="CLU_147393_0_0_4"/>
<dbReference type="InterPro" id="IPR029060">
    <property type="entry name" value="PIN-like_dom_sf"/>
</dbReference>
<dbReference type="eggNOG" id="COG1487">
    <property type="taxonomic scope" value="Bacteria"/>
</dbReference>
<comment type="function">
    <text evidence="5">Toxic component of a toxin-antitoxin (TA) system. An RNase.</text>
</comment>
<evidence type="ECO:0000256" key="2">
    <source>
        <dbReference type="ARBA" id="ARBA00022722"/>
    </source>
</evidence>
<dbReference type="KEGG" id="lch:Lcho_0630"/>
<keyword evidence="8" id="KW-1185">Reference proteome</keyword>
<dbReference type="GO" id="GO:0090729">
    <property type="term" value="F:toxin activity"/>
    <property type="evidence" value="ECO:0007669"/>
    <property type="project" value="UniProtKB-KW"/>
</dbReference>
<organism evidence="7 8">
    <name type="scientific">Leptothrix cholodnii (strain ATCC 51168 / LMG 8142 / SP-6)</name>
    <name type="common">Leptothrix discophora (strain SP-6)</name>
    <dbReference type="NCBI Taxonomy" id="395495"/>
    <lineage>
        <taxon>Bacteria</taxon>
        <taxon>Pseudomonadati</taxon>
        <taxon>Pseudomonadota</taxon>
        <taxon>Betaproteobacteria</taxon>
        <taxon>Burkholderiales</taxon>
        <taxon>Sphaerotilaceae</taxon>
        <taxon>Leptothrix</taxon>
    </lineage>
</organism>
<proteinExistence type="inferred from homology"/>
<name>B1XZQ9_LEPCP</name>
<gene>
    <name evidence="5" type="primary">vapC</name>
    <name evidence="7" type="ordered locus">Lcho_0630</name>
</gene>
<keyword evidence="5" id="KW-0460">Magnesium</keyword>